<protein>
    <submittedName>
        <fullName evidence="14">Prostaglandin D2 receptor 2</fullName>
    </submittedName>
</protein>
<keyword evidence="6 12" id="KW-0472">Membrane</keyword>
<feature type="transmembrane region" description="Helical" evidence="12">
    <location>
        <begin position="212"/>
        <end position="230"/>
    </location>
</feature>
<keyword evidence="4 12" id="KW-1133">Transmembrane helix</keyword>
<dbReference type="InterPro" id="IPR000826">
    <property type="entry name" value="Formyl_rcpt-rel"/>
</dbReference>
<keyword evidence="8 11" id="KW-0675">Receptor</keyword>
<comment type="subcellular location">
    <subcellularLocation>
        <location evidence="1">Membrane</location>
        <topology evidence="1">Multi-pass membrane protein</topology>
    </subcellularLocation>
</comment>
<evidence type="ECO:0000256" key="7">
    <source>
        <dbReference type="ARBA" id="ARBA00023157"/>
    </source>
</evidence>
<keyword evidence="9 11" id="KW-0807">Transducer</keyword>
<name>A0A444URG0_ACIRT</name>
<evidence type="ECO:0000256" key="4">
    <source>
        <dbReference type="ARBA" id="ARBA00022989"/>
    </source>
</evidence>
<evidence type="ECO:0000256" key="5">
    <source>
        <dbReference type="ARBA" id="ARBA00023040"/>
    </source>
</evidence>
<dbReference type="Proteomes" id="UP000289886">
    <property type="component" value="Unassembled WGS sequence"/>
</dbReference>
<evidence type="ECO:0000256" key="2">
    <source>
        <dbReference type="ARBA" id="ARBA00022500"/>
    </source>
</evidence>
<dbReference type="GO" id="GO:0006935">
    <property type="term" value="P:chemotaxis"/>
    <property type="evidence" value="ECO:0007669"/>
    <property type="project" value="UniProtKB-KW"/>
</dbReference>
<dbReference type="PANTHER" id="PTHR24225:SF50">
    <property type="entry name" value="PROSTAGLANDIN D2 RECEPTOR 2-LIKE"/>
    <property type="match status" value="1"/>
</dbReference>
<feature type="transmembrane region" description="Helical" evidence="12">
    <location>
        <begin position="146"/>
        <end position="168"/>
    </location>
</feature>
<evidence type="ECO:0000256" key="10">
    <source>
        <dbReference type="ARBA" id="ARBA00025736"/>
    </source>
</evidence>
<evidence type="ECO:0000256" key="9">
    <source>
        <dbReference type="ARBA" id="ARBA00023224"/>
    </source>
</evidence>
<dbReference type="EMBL" id="SCEB01013572">
    <property type="protein sequence ID" value="RXM90750.1"/>
    <property type="molecule type" value="Genomic_DNA"/>
</dbReference>
<evidence type="ECO:0000313" key="15">
    <source>
        <dbReference type="Proteomes" id="UP000289886"/>
    </source>
</evidence>
<evidence type="ECO:0000256" key="8">
    <source>
        <dbReference type="ARBA" id="ARBA00023170"/>
    </source>
</evidence>
<evidence type="ECO:0000256" key="3">
    <source>
        <dbReference type="ARBA" id="ARBA00022692"/>
    </source>
</evidence>
<feature type="transmembrane region" description="Helical" evidence="12">
    <location>
        <begin position="68"/>
        <end position="90"/>
    </location>
</feature>
<comment type="caution">
    <text evidence="14">The sequence shown here is derived from an EMBL/GenBank/DDBJ whole genome shotgun (WGS) entry which is preliminary data.</text>
</comment>
<dbReference type="InterPro" id="IPR000276">
    <property type="entry name" value="GPCR_Rhodpsn"/>
</dbReference>
<keyword evidence="2" id="KW-0145">Chemotaxis</keyword>
<dbReference type="GO" id="GO:0005886">
    <property type="term" value="C:plasma membrane"/>
    <property type="evidence" value="ECO:0007669"/>
    <property type="project" value="TreeGrafter"/>
</dbReference>
<comment type="similarity">
    <text evidence="11">Belongs to the G-protein coupled receptor 1 family.</text>
</comment>
<evidence type="ECO:0000256" key="1">
    <source>
        <dbReference type="ARBA" id="ARBA00004141"/>
    </source>
</evidence>
<feature type="domain" description="G-protein coupled receptors family 1 profile" evidence="13">
    <location>
        <begin position="48"/>
        <end position="311"/>
    </location>
</feature>
<dbReference type="Pfam" id="PF00001">
    <property type="entry name" value="7tm_1"/>
    <property type="match status" value="1"/>
</dbReference>
<dbReference type="PROSITE" id="PS00237">
    <property type="entry name" value="G_PROTEIN_RECEP_F1_1"/>
    <property type="match status" value="1"/>
</dbReference>
<dbReference type="PANTHER" id="PTHR24225">
    <property type="entry name" value="CHEMOTACTIC RECEPTOR"/>
    <property type="match status" value="1"/>
</dbReference>
<accession>A0A444URG0</accession>
<comment type="similarity">
    <text evidence="10">Belongs to the chemokine-like receptor (CMKLR) family.</text>
</comment>
<feature type="transmembrane region" description="Helical" evidence="12">
    <location>
        <begin position="35"/>
        <end position="56"/>
    </location>
</feature>
<evidence type="ECO:0000256" key="12">
    <source>
        <dbReference type="SAM" id="Phobius"/>
    </source>
</evidence>
<sequence>MPDDANNNQSQLCPILQNMIRSHNVTEKGIDYTSVSILSLASAIGILENGLILWVVGFRMRRTVISVWILNLALSDFLATTTLPFFAHYVASGHTWLLGRSFCKVQSTVFFLNMFVSAFLLAAISLDRCLLVLFPVWAQNRRSVAVAYRVSLGAWLLALANALPYTVYRTVIGTEDGRLLCYHDFALYSQVSHLGLADLCRFRQGLSAGSKFLVAFLFPLLVIGGSHVAVALQLRKRRGGRGSSGRQSRRFLKLVVAVVVAFFCCWSPYHMMCVVEAVSHDQPRLQGLVQRGLPLATTFSFLNCVLNPFLYVFSCPNFSTRIRQSLSAVLEGALTEDTEIFSRRGTPHSLTSASLSTRVALSTYTFQQCNESKKKTPCVEF</sequence>
<proteinExistence type="inferred from homology"/>
<organism evidence="14 15">
    <name type="scientific">Acipenser ruthenus</name>
    <name type="common">Sterlet sturgeon</name>
    <dbReference type="NCBI Taxonomy" id="7906"/>
    <lineage>
        <taxon>Eukaryota</taxon>
        <taxon>Metazoa</taxon>
        <taxon>Chordata</taxon>
        <taxon>Craniata</taxon>
        <taxon>Vertebrata</taxon>
        <taxon>Euteleostomi</taxon>
        <taxon>Actinopterygii</taxon>
        <taxon>Chondrostei</taxon>
        <taxon>Acipenseriformes</taxon>
        <taxon>Acipenseridae</taxon>
        <taxon>Acipenser</taxon>
    </lineage>
</organism>
<dbReference type="GO" id="GO:0006954">
    <property type="term" value="P:inflammatory response"/>
    <property type="evidence" value="ECO:0007669"/>
    <property type="project" value="TreeGrafter"/>
</dbReference>
<dbReference type="GO" id="GO:0004930">
    <property type="term" value="F:G protein-coupled receptor activity"/>
    <property type="evidence" value="ECO:0007669"/>
    <property type="project" value="UniProtKB-KW"/>
</dbReference>
<evidence type="ECO:0000313" key="14">
    <source>
        <dbReference type="EMBL" id="RXM90750.1"/>
    </source>
</evidence>
<dbReference type="GO" id="GO:0007204">
    <property type="term" value="P:positive regulation of cytosolic calcium ion concentration"/>
    <property type="evidence" value="ECO:0007669"/>
    <property type="project" value="TreeGrafter"/>
</dbReference>
<dbReference type="PRINTS" id="PR00526">
    <property type="entry name" value="FMETLEUPHER"/>
</dbReference>
<dbReference type="AlphaFoldDB" id="A0A444URG0"/>
<dbReference type="Gene3D" id="1.20.1070.10">
    <property type="entry name" value="Rhodopsin 7-helix transmembrane proteins"/>
    <property type="match status" value="1"/>
</dbReference>
<keyword evidence="7" id="KW-1015">Disulfide bond</keyword>
<keyword evidence="5 11" id="KW-0297">G-protein coupled receptor</keyword>
<gene>
    <name evidence="14" type="ORF">EOD39_21885</name>
</gene>
<feature type="transmembrane region" description="Helical" evidence="12">
    <location>
        <begin position="251"/>
        <end position="272"/>
    </location>
</feature>
<evidence type="ECO:0000256" key="11">
    <source>
        <dbReference type="RuleBase" id="RU000688"/>
    </source>
</evidence>
<dbReference type="PRINTS" id="PR00237">
    <property type="entry name" value="GPCRRHODOPSN"/>
</dbReference>
<keyword evidence="15" id="KW-1185">Reference proteome</keyword>
<dbReference type="GO" id="GO:0004875">
    <property type="term" value="F:complement receptor activity"/>
    <property type="evidence" value="ECO:0007669"/>
    <property type="project" value="TreeGrafter"/>
</dbReference>
<evidence type="ECO:0000259" key="13">
    <source>
        <dbReference type="PROSITE" id="PS50262"/>
    </source>
</evidence>
<dbReference type="PROSITE" id="PS50262">
    <property type="entry name" value="G_PROTEIN_RECEP_F1_2"/>
    <property type="match status" value="1"/>
</dbReference>
<dbReference type="SUPFAM" id="SSF81321">
    <property type="entry name" value="Family A G protein-coupled receptor-like"/>
    <property type="match status" value="1"/>
</dbReference>
<evidence type="ECO:0000256" key="6">
    <source>
        <dbReference type="ARBA" id="ARBA00023136"/>
    </source>
</evidence>
<reference evidence="14 15" key="1">
    <citation type="submission" date="2019-01" db="EMBL/GenBank/DDBJ databases">
        <title>Draft Genome and Complete Hox-Cluster Characterization of the Sterlet Sturgeon (Acipenser ruthenus).</title>
        <authorList>
            <person name="Wei Q."/>
        </authorList>
    </citation>
    <scope>NUCLEOTIDE SEQUENCE [LARGE SCALE GENOMIC DNA]</scope>
    <source>
        <strain evidence="14">WHYD16114868_AA</strain>
        <tissue evidence="14">Blood</tissue>
    </source>
</reference>
<keyword evidence="3 11" id="KW-0812">Transmembrane</keyword>
<dbReference type="InterPro" id="IPR017452">
    <property type="entry name" value="GPCR_Rhodpsn_7TM"/>
</dbReference>
<dbReference type="FunFam" id="1.20.1070.10:FF:000034">
    <property type="entry name" value="G-protein coupled receptor 1"/>
    <property type="match status" value="1"/>
</dbReference>
<feature type="transmembrane region" description="Helical" evidence="12">
    <location>
        <begin position="110"/>
        <end position="134"/>
    </location>
</feature>
<feature type="transmembrane region" description="Helical" evidence="12">
    <location>
        <begin position="292"/>
        <end position="313"/>
    </location>
</feature>
<dbReference type="GO" id="GO:0007200">
    <property type="term" value="P:phospholipase C-activating G protein-coupled receptor signaling pathway"/>
    <property type="evidence" value="ECO:0007669"/>
    <property type="project" value="TreeGrafter"/>
</dbReference>